<dbReference type="EMBL" id="JBHTCF010000022">
    <property type="protein sequence ID" value="MFC7309586.1"/>
    <property type="molecule type" value="Genomic_DNA"/>
</dbReference>
<evidence type="ECO:0000313" key="1">
    <source>
        <dbReference type="EMBL" id="MFC7309586.1"/>
    </source>
</evidence>
<comment type="caution">
    <text evidence="1">The sequence shown here is derived from an EMBL/GenBank/DDBJ whole genome shotgun (WGS) entry which is preliminary data.</text>
</comment>
<evidence type="ECO:0000313" key="2">
    <source>
        <dbReference type="Proteomes" id="UP001596523"/>
    </source>
</evidence>
<name>A0ABW2JWC2_9ACTN</name>
<proteinExistence type="predicted"/>
<dbReference type="Pfam" id="PF09947">
    <property type="entry name" value="DUF2180"/>
    <property type="match status" value="1"/>
</dbReference>
<accession>A0ABW2JWC2</accession>
<dbReference type="InterPro" id="IPR017211">
    <property type="entry name" value="UCP037465_Znf"/>
</dbReference>
<sequence>MTSRHDVSSRRLVTNRQERTKTMNCYDCLPGATTTPAVAVCTRCGAALCRDHLYAGTTEVHDTPGLGRATHEVAARRITCRVCAGAERT</sequence>
<dbReference type="RefSeq" id="WP_381838638.1">
    <property type="nucleotide sequence ID" value="NZ_JBHTCF010000022.1"/>
</dbReference>
<protein>
    <submittedName>
        <fullName evidence="1">DUF2180 family protein</fullName>
    </submittedName>
</protein>
<gene>
    <name evidence="1" type="ORF">ACFQVC_35915</name>
</gene>
<dbReference type="Proteomes" id="UP001596523">
    <property type="component" value="Unassembled WGS sequence"/>
</dbReference>
<keyword evidence="2" id="KW-1185">Reference proteome</keyword>
<organism evidence="1 2">
    <name type="scientific">Streptomyces monticola</name>
    <dbReference type="NCBI Taxonomy" id="2666263"/>
    <lineage>
        <taxon>Bacteria</taxon>
        <taxon>Bacillati</taxon>
        <taxon>Actinomycetota</taxon>
        <taxon>Actinomycetes</taxon>
        <taxon>Kitasatosporales</taxon>
        <taxon>Streptomycetaceae</taxon>
        <taxon>Streptomyces</taxon>
    </lineage>
</organism>
<reference evidence="2" key="1">
    <citation type="journal article" date="2019" name="Int. J. Syst. Evol. Microbiol.">
        <title>The Global Catalogue of Microorganisms (GCM) 10K type strain sequencing project: providing services to taxonomists for standard genome sequencing and annotation.</title>
        <authorList>
            <consortium name="The Broad Institute Genomics Platform"/>
            <consortium name="The Broad Institute Genome Sequencing Center for Infectious Disease"/>
            <person name="Wu L."/>
            <person name="Ma J."/>
        </authorList>
    </citation>
    <scope>NUCLEOTIDE SEQUENCE [LARGE SCALE GENOMIC DNA]</scope>
    <source>
        <strain evidence="2">SYNS20</strain>
    </source>
</reference>